<dbReference type="EMBL" id="QFPN01000001">
    <property type="protein sequence ID" value="PZQ19150.1"/>
    <property type="molecule type" value="Genomic_DNA"/>
</dbReference>
<comment type="caution">
    <text evidence="1">The sequence shown here is derived from an EMBL/GenBank/DDBJ whole genome shotgun (WGS) entry which is preliminary data.</text>
</comment>
<sequence>MAVFDDEPGAPAARKVEHEIGQDLSRLSVDELAARVALLRDEILRLETAAAAKSAQRSAADLFFKS</sequence>
<name>A0A2W5MZG4_ANCNO</name>
<dbReference type="Pfam" id="PF06698">
    <property type="entry name" value="DUF1192"/>
    <property type="match status" value="1"/>
</dbReference>
<organism evidence="1 2">
    <name type="scientific">Ancylobacter novellus</name>
    <name type="common">Thiobacillus novellus</name>
    <dbReference type="NCBI Taxonomy" id="921"/>
    <lineage>
        <taxon>Bacteria</taxon>
        <taxon>Pseudomonadati</taxon>
        <taxon>Pseudomonadota</taxon>
        <taxon>Alphaproteobacteria</taxon>
        <taxon>Hyphomicrobiales</taxon>
        <taxon>Xanthobacteraceae</taxon>
        <taxon>Ancylobacter</taxon>
    </lineage>
</organism>
<evidence type="ECO:0000313" key="1">
    <source>
        <dbReference type="EMBL" id="PZQ19150.1"/>
    </source>
</evidence>
<gene>
    <name evidence="1" type="ORF">DI565_01850</name>
</gene>
<dbReference type="Proteomes" id="UP000249577">
    <property type="component" value="Unassembled WGS sequence"/>
</dbReference>
<protein>
    <submittedName>
        <fullName evidence="1">DUF1192 domain-containing protein</fullName>
    </submittedName>
</protein>
<reference evidence="1 2" key="1">
    <citation type="submission" date="2017-08" db="EMBL/GenBank/DDBJ databases">
        <title>Infants hospitalized years apart are colonized by the same room-sourced microbial strains.</title>
        <authorList>
            <person name="Brooks B."/>
            <person name="Olm M.R."/>
            <person name="Firek B.A."/>
            <person name="Baker R."/>
            <person name="Thomas B.C."/>
            <person name="Morowitz M.J."/>
            <person name="Banfield J.F."/>
        </authorList>
    </citation>
    <scope>NUCLEOTIDE SEQUENCE [LARGE SCALE GENOMIC DNA]</scope>
    <source>
        <strain evidence="1">S2_005_003_R2_43</strain>
    </source>
</reference>
<accession>A0A2W5MZG4</accession>
<dbReference type="InterPro" id="IPR009579">
    <property type="entry name" value="DUF1192"/>
</dbReference>
<evidence type="ECO:0000313" key="2">
    <source>
        <dbReference type="Proteomes" id="UP000249577"/>
    </source>
</evidence>
<proteinExistence type="predicted"/>
<dbReference type="AlphaFoldDB" id="A0A2W5MZG4"/>